<protein>
    <recommendedName>
        <fullName evidence="4">Chromo domain-containing protein</fullName>
    </recommendedName>
</protein>
<dbReference type="InterPro" id="IPR016197">
    <property type="entry name" value="Chromo-like_dom_sf"/>
</dbReference>
<gene>
    <name evidence="2" type="ORF">PHMEG_00016639</name>
</gene>
<organism evidence="2 3">
    <name type="scientific">Phytophthora megakarya</name>
    <dbReference type="NCBI Taxonomy" id="4795"/>
    <lineage>
        <taxon>Eukaryota</taxon>
        <taxon>Sar</taxon>
        <taxon>Stramenopiles</taxon>
        <taxon>Oomycota</taxon>
        <taxon>Peronosporomycetes</taxon>
        <taxon>Peronosporales</taxon>
        <taxon>Peronosporaceae</taxon>
        <taxon>Phytophthora</taxon>
    </lineage>
</organism>
<name>A0A225VYS2_9STRA</name>
<dbReference type="Proteomes" id="UP000198211">
    <property type="component" value="Unassembled WGS sequence"/>
</dbReference>
<dbReference type="AlphaFoldDB" id="A0A225VYS2"/>
<evidence type="ECO:0000256" key="1">
    <source>
        <dbReference type="SAM" id="MobiDB-lite"/>
    </source>
</evidence>
<sequence length="110" mass="12781">MNTVVASISLLPAALDGICAALSERKKRRASLDDVREWLAALPPANDEEDDDKDDDDEKQHQVRKLWSFKRVKDKTYYLVNWEPTWDPRAHIHPSVVAAFEKERRLLVRN</sequence>
<feature type="region of interest" description="Disordered" evidence="1">
    <location>
        <begin position="43"/>
        <end position="62"/>
    </location>
</feature>
<keyword evidence="3" id="KW-1185">Reference proteome</keyword>
<accession>A0A225VYS2</accession>
<dbReference type="SUPFAM" id="SSF54160">
    <property type="entry name" value="Chromo domain-like"/>
    <property type="match status" value="1"/>
</dbReference>
<evidence type="ECO:0000313" key="2">
    <source>
        <dbReference type="EMBL" id="OWZ10505.1"/>
    </source>
</evidence>
<reference evidence="3" key="1">
    <citation type="submission" date="2017-03" db="EMBL/GenBank/DDBJ databases">
        <title>Phytopthora megakarya and P. palmivora, two closely related causual agents of cacao black pod achieved similar genome size and gene model numbers by different mechanisms.</title>
        <authorList>
            <person name="Ali S."/>
            <person name="Shao J."/>
            <person name="Larry D.J."/>
            <person name="Kronmiller B."/>
            <person name="Shen D."/>
            <person name="Strem M.D."/>
            <person name="Melnick R.L."/>
            <person name="Guiltinan M.J."/>
            <person name="Tyler B.M."/>
            <person name="Meinhardt L.W."/>
            <person name="Bailey B.A."/>
        </authorList>
    </citation>
    <scope>NUCLEOTIDE SEQUENCE [LARGE SCALE GENOMIC DNA]</scope>
    <source>
        <strain evidence="3">zdho120</strain>
    </source>
</reference>
<proteinExistence type="predicted"/>
<dbReference type="OrthoDB" id="102625at2759"/>
<evidence type="ECO:0000313" key="3">
    <source>
        <dbReference type="Proteomes" id="UP000198211"/>
    </source>
</evidence>
<feature type="compositionally biased region" description="Acidic residues" evidence="1">
    <location>
        <begin position="46"/>
        <end position="57"/>
    </location>
</feature>
<evidence type="ECO:0008006" key="4">
    <source>
        <dbReference type="Google" id="ProtNLM"/>
    </source>
</evidence>
<dbReference type="Gene3D" id="2.40.50.40">
    <property type="match status" value="1"/>
</dbReference>
<comment type="caution">
    <text evidence="2">The sequence shown here is derived from an EMBL/GenBank/DDBJ whole genome shotgun (WGS) entry which is preliminary data.</text>
</comment>
<dbReference type="EMBL" id="NBNE01002425">
    <property type="protein sequence ID" value="OWZ10505.1"/>
    <property type="molecule type" value="Genomic_DNA"/>
</dbReference>